<reference evidence="14" key="2">
    <citation type="submission" date="2025-09" db="UniProtKB">
        <authorList>
            <consortium name="Ensembl"/>
        </authorList>
    </citation>
    <scope>IDENTIFICATION</scope>
</reference>
<dbReference type="GO" id="GO:0030225">
    <property type="term" value="P:macrophage differentiation"/>
    <property type="evidence" value="ECO:0007669"/>
    <property type="project" value="Ensembl"/>
</dbReference>
<dbReference type="GO" id="GO:0005125">
    <property type="term" value="F:cytokine activity"/>
    <property type="evidence" value="ECO:0007669"/>
    <property type="project" value="UniProtKB-KW"/>
</dbReference>
<dbReference type="PRINTS" id="PR00693">
    <property type="entry name" value="GMCSFACTOR"/>
</dbReference>
<proteinExistence type="inferred from homology"/>
<dbReference type="GO" id="GO:0005615">
    <property type="term" value="C:extracellular space"/>
    <property type="evidence" value="ECO:0007669"/>
    <property type="project" value="UniProtKB-KW"/>
</dbReference>
<evidence type="ECO:0000256" key="2">
    <source>
        <dbReference type="ARBA" id="ARBA00004613"/>
    </source>
</evidence>
<dbReference type="GO" id="GO:0001892">
    <property type="term" value="P:embryonic placenta development"/>
    <property type="evidence" value="ECO:0007669"/>
    <property type="project" value="Ensembl"/>
</dbReference>
<sequence length="145" mass="16333">MWLQKLILLGTVVCSISAPICPPSTVPQPRKCVDAIIKEALRLLNHSKDTASVMNDTIEVVSDLFDPTKPTCLQTRLELFEQGLQGSLTKLKGLLAMIASHYKEYCSPTPETSCMTQFITFESFKEDLKKFLFNISFNCRTQVQQ</sequence>
<keyword evidence="8" id="KW-0339">Growth factor</keyword>
<dbReference type="SMART" id="SM00040">
    <property type="entry name" value="CSF2"/>
    <property type="match status" value="1"/>
</dbReference>
<keyword evidence="6" id="KW-0964">Secreted</keyword>
<comment type="subcellular location">
    <subcellularLocation>
        <location evidence="2">Secreted</location>
    </subcellularLocation>
</comment>
<evidence type="ECO:0000313" key="14">
    <source>
        <dbReference type="Ensembl" id="ENSSVLP00005027140.1"/>
    </source>
</evidence>
<dbReference type="Pfam" id="PF01109">
    <property type="entry name" value="GM_CSF"/>
    <property type="match status" value="1"/>
</dbReference>
<dbReference type="GO" id="GO:2001240">
    <property type="term" value="P:negative regulation of extrinsic apoptotic signaling pathway in absence of ligand"/>
    <property type="evidence" value="ECO:0007669"/>
    <property type="project" value="Ensembl"/>
</dbReference>
<evidence type="ECO:0000256" key="5">
    <source>
        <dbReference type="ARBA" id="ARBA00022514"/>
    </source>
</evidence>
<feature type="signal peptide" evidence="13">
    <location>
        <begin position="1"/>
        <end position="17"/>
    </location>
</feature>
<dbReference type="AlphaFoldDB" id="A0A8D2DME6"/>
<name>A0A8D2DME6_SCIVU</name>
<evidence type="ECO:0000256" key="9">
    <source>
        <dbReference type="ARBA" id="ARBA00023157"/>
    </source>
</evidence>
<evidence type="ECO:0000256" key="4">
    <source>
        <dbReference type="ARBA" id="ARBA00018697"/>
    </source>
</evidence>
<evidence type="ECO:0000256" key="10">
    <source>
        <dbReference type="ARBA" id="ARBA00023180"/>
    </source>
</evidence>
<evidence type="ECO:0000256" key="13">
    <source>
        <dbReference type="SAM" id="SignalP"/>
    </source>
</evidence>
<comment type="similarity">
    <text evidence="3">Belongs to the GM-CSF family.</text>
</comment>
<dbReference type="GO" id="GO:0006955">
    <property type="term" value="P:immune response"/>
    <property type="evidence" value="ECO:0007669"/>
    <property type="project" value="InterPro"/>
</dbReference>
<dbReference type="GeneTree" id="ENSGT00390000013425"/>
<dbReference type="GO" id="GO:0071803">
    <property type="term" value="P:positive regulation of podosome assembly"/>
    <property type="evidence" value="ECO:0007669"/>
    <property type="project" value="Ensembl"/>
</dbReference>
<dbReference type="GO" id="GO:0030224">
    <property type="term" value="P:monocyte differentiation"/>
    <property type="evidence" value="ECO:0007669"/>
    <property type="project" value="Ensembl"/>
</dbReference>
<dbReference type="GO" id="GO:0030223">
    <property type="term" value="P:neutrophil differentiation"/>
    <property type="evidence" value="ECO:0007669"/>
    <property type="project" value="Ensembl"/>
</dbReference>
<evidence type="ECO:0000256" key="12">
    <source>
        <dbReference type="ARBA" id="ARBA00029601"/>
    </source>
</evidence>
<keyword evidence="15" id="KW-1185">Reference proteome</keyword>
<dbReference type="GO" id="GO:0008283">
    <property type="term" value="P:cell population proliferation"/>
    <property type="evidence" value="ECO:0007669"/>
    <property type="project" value="Ensembl"/>
</dbReference>
<evidence type="ECO:0000256" key="7">
    <source>
        <dbReference type="ARBA" id="ARBA00022729"/>
    </source>
</evidence>
<gene>
    <name evidence="14" type="primary">CSF2</name>
</gene>
<comment type="subunit">
    <text evidence="11">Monomer. The signaling GM-CSF receptor complex is a dodecamer of two head-to-head hexamers of two alpha, two beta, and two ligand subunits.</text>
</comment>
<dbReference type="GO" id="GO:0038157">
    <property type="term" value="P:granulocyte-macrophage colony-stimulating factor signaling pathway"/>
    <property type="evidence" value="ECO:0007669"/>
    <property type="project" value="Ensembl"/>
</dbReference>
<dbReference type="GO" id="GO:0043011">
    <property type="term" value="P:myeloid dendritic cell differentiation"/>
    <property type="evidence" value="ECO:0007669"/>
    <property type="project" value="Ensembl"/>
</dbReference>
<evidence type="ECO:0000256" key="8">
    <source>
        <dbReference type="ARBA" id="ARBA00023030"/>
    </source>
</evidence>
<dbReference type="GO" id="GO:0030526">
    <property type="term" value="C:granulocyte macrophage colony-stimulating factor receptor complex"/>
    <property type="evidence" value="ECO:0007669"/>
    <property type="project" value="Ensembl"/>
</dbReference>
<dbReference type="OrthoDB" id="9633166at2759"/>
<dbReference type="Proteomes" id="UP000694564">
    <property type="component" value="Chromosome 6"/>
</dbReference>
<organism evidence="14 15">
    <name type="scientific">Sciurus vulgaris</name>
    <name type="common">Eurasian red squirrel</name>
    <dbReference type="NCBI Taxonomy" id="55149"/>
    <lineage>
        <taxon>Eukaryota</taxon>
        <taxon>Metazoa</taxon>
        <taxon>Chordata</taxon>
        <taxon>Craniata</taxon>
        <taxon>Vertebrata</taxon>
        <taxon>Euteleostomi</taxon>
        <taxon>Mammalia</taxon>
        <taxon>Eutheria</taxon>
        <taxon>Euarchontoglires</taxon>
        <taxon>Glires</taxon>
        <taxon>Rodentia</taxon>
        <taxon>Sciuromorpha</taxon>
        <taxon>Sciuridae</taxon>
        <taxon>Sciurinae</taxon>
        <taxon>Sciurini</taxon>
        <taxon>Sciurus</taxon>
    </lineage>
</organism>
<accession>A0A8D2DME6</accession>
<comment type="function">
    <text evidence="1">Cytokine that stimulates the growth and differentiation of hematopoietic precursor cells from various lineages, including granulocytes, macrophages, eosinophils and erythrocytes.</text>
</comment>
<dbReference type="GO" id="GO:0097011">
    <property type="term" value="P:cellular response to granulocyte macrophage colony-stimulating factor stimulus"/>
    <property type="evidence" value="ECO:0007669"/>
    <property type="project" value="Ensembl"/>
</dbReference>
<keyword evidence="7 13" id="KW-0732">Signal</keyword>
<evidence type="ECO:0000313" key="15">
    <source>
        <dbReference type="Proteomes" id="UP000694564"/>
    </source>
</evidence>
<protein>
    <recommendedName>
        <fullName evidence="4">Granulocyte-macrophage colony-stimulating factor</fullName>
    </recommendedName>
    <alternativeName>
        <fullName evidence="12">Colony-stimulating factor</fullName>
    </alternativeName>
</protein>
<evidence type="ECO:0000256" key="3">
    <source>
        <dbReference type="ARBA" id="ARBA00009378"/>
    </source>
</evidence>
<evidence type="ECO:0000256" key="6">
    <source>
        <dbReference type="ARBA" id="ARBA00022525"/>
    </source>
</evidence>
<dbReference type="PANTHER" id="PTHR10059:SF0">
    <property type="entry name" value="GRANULOCYTE-MACROPHAGE COLONY-STIMULATING FACTOR"/>
    <property type="match status" value="1"/>
</dbReference>
<dbReference type="InterPro" id="IPR000773">
    <property type="entry name" value="GM_colony-stim-fac"/>
</dbReference>
<dbReference type="GO" id="GO:0005129">
    <property type="term" value="F:granulocyte macrophage colony-stimulating factor receptor binding"/>
    <property type="evidence" value="ECO:0007669"/>
    <property type="project" value="InterPro"/>
</dbReference>
<dbReference type="Gene3D" id="1.20.1250.10">
    <property type="match status" value="1"/>
</dbReference>
<dbReference type="PANTHER" id="PTHR10059">
    <property type="entry name" value="GRANULOCYTE-MACROPHAGE COLONY-STIMULATING FACTOR GM-CSF"/>
    <property type="match status" value="1"/>
</dbReference>
<keyword evidence="5" id="KW-0202">Cytokine</keyword>
<keyword evidence="10" id="KW-0325">Glycoprotein</keyword>
<dbReference type="SUPFAM" id="SSF47266">
    <property type="entry name" value="4-helical cytokines"/>
    <property type="match status" value="1"/>
</dbReference>
<evidence type="ECO:0000256" key="1">
    <source>
        <dbReference type="ARBA" id="ARBA00003164"/>
    </source>
</evidence>
<dbReference type="GO" id="GO:0032747">
    <property type="term" value="P:positive regulation of interleukin-23 production"/>
    <property type="evidence" value="ECO:0007669"/>
    <property type="project" value="Ensembl"/>
</dbReference>
<feature type="chain" id="PRO_5034101797" description="Granulocyte-macrophage colony-stimulating factor" evidence="13">
    <location>
        <begin position="18"/>
        <end position="145"/>
    </location>
</feature>
<dbReference type="GO" id="GO:0008083">
    <property type="term" value="F:growth factor activity"/>
    <property type="evidence" value="ECO:0007669"/>
    <property type="project" value="UniProtKB-KW"/>
</dbReference>
<dbReference type="GO" id="GO:0010744">
    <property type="term" value="P:positive regulation of macrophage derived foam cell differentiation"/>
    <property type="evidence" value="ECO:0007669"/>
    <property type="project" value="Ensembl"/>
</dbReference>
<dbReference type="GO" id="GO:0007259">
    <property type="term" value="P:cell surface receptor signaling pathway via JAK-STAT"/>
    <property type="evidence" value="ECO:0007669"/>
    <property type="project" value="Ensembl"/>
</dbReference>
<keyword evidence="9" id="KW-1015">Disulfide bond</keyword>
<dbReference type="InterPro" id="IPR009079">
    <property type="entry name" value="4_helix_cytokine-like_core"/>
</dbReference>
<reference evidence="14" key="1">
    <citation type="submission" date="2025-08" db="UniProtKB">
        <authorList>
            <consortium name="Ensembl"/>
        </authorList>
    </citation>
    <scope>IDENTIFICATION</scope>
</reference>
<dbReference type="Ensembl" id="ENSSVLT00005030168.1">
    <property type="protein sequence ID" value="ENSSVLP00005027140.1"/>
    <property type="gene ID" value="ENSSVLG00005021473.1"/>
</dbReference>
<dbReference type="GO" id="GO:0070665">
    <property type="term" value="P:positive regulation of leukocyte proliferation"/>
    <property type="evidence" value="ECO:0007669"/>
    <property type="project" value="Ensembl"/>
</dbReference>
<dbReference type="GO" id="GO:0045892">
    <property type="term" value="P:negative regulation of DNA-templated transcription"/>
    <property type="evidence" value="ECO:0007669"/>
    <property type="project" value="Ensembl"/>
</dbReference>
<evidence type="ECO:0000256" key="11">
    <source>
        <dbReference type="ARBA" id="ARBA00025874"/>
    </source>
</evidence>